<gene>
    <name evidence="2" type="ORF">pLM19O2_p71</name>
</gene>
<accession>A0A0D5A1F9</accession>
<protein>
    <submittedName>
        <fullName evidence="2">Uncharacterized protein</fullName>
    </submittedName>
</protein>
<reference evidence="2" key="1">
    <citation type="submission" date="2014-09" db="EMBL/GenBank/DDBJ databases">
        <title>The mobilome of the heavy metals and metalloids hypertolerant bacteria from the Lubin copper mine (Poland).</title>
        <authorList>
            <person name="Dziewit L."/>
            <person name="Bartosik D."/>
        </authorList>
    </citation>
    <scope>NUCLEOTIDE SEQUENCE</scope>
    <source>
        <plasmid evidence="2">pLM19O2</plasmid>
    </source>
</reference>
<dbReference type="AlphaFoldDB" id="A0A0D5A1F9"/>
<sequence>MALFSKLTVYGRSESGKYALADRLVRDNAMLEGPFVLRDPSALSRFLALPGSAVGIVHATSVRVIVSRCKALNLGTVLFVPAPEEVSSDEALAMQQFHRALSAAPPGRSDLDLAGIVERYRQRTRKSKSDAFSQGIPCGNAGRNPASD</sequence>
<organism evidence="2">
    <name type="scientific">Ochrobactrum sp. LM19</name>
    <dbReference type="NCBI Taxonomy" id="1449781"/>
    <lineage>
        <taxon>Bacteria</taxon>
        <taxon>Pseudomonadati</taxon>
        <taxon>Pseudomonadota</taxon>
        <taxon>Alphaproteobacteria</taxon>
        <taxon>Hyphomicrobiales</taxon>
        <taxon>Brucellaceae</taxon>
        <taxon>Brucella/Ochrobactrum group</taxon>
        <taxon>Ochrobactrum</taxon>
    </lineage>
</organism>
<keyword evidence="2" id="KW-0614">Plasmid</keyword>
<geneLocation type="plasmid" evidence="2">
    <name>pLM19O2</name>
</geneLocation>
<feature type="region of interest" description="Disordered" evidence="1">
    <location>
        <begin position="124"/>
        <end position="148"/>
    </location>
</feature>
<name>A0A0D5A1F9_9HYPH</name>
<dbReference type="EMBL" id="KM659092">
    <property type="protein sequence ID" value="AJW30016.1"/>
    <property type="molecule type" value="Genomic_DNA"/>
</dbReference>
<evidence type="ECO:0000313" key="2">
    <source>
        <dbReference type="EMBL" id="AJW30016.1"/>
    </source>
</evidence>
<proteinExistence type="predicted"/>
<evidence type="ECO:0000256" key="1">
    <source>
        <dbReference type="SAM" id="MobiDB-lite"/>
    </source>
</evidence>
<dbReference type="RefSeq" id="WP_181377345.1">
    <property type="nucleotide sequence ID" value="NZ_KM659092.1"/>
</dbReference>